<protein>
    <submittedName>
        <fullName evidence="2">Serpentine Receptor, class H</fullName>
    </submittedName>
</protein>
<sequence>MFTAFVTETSGLILFTSRVLLIVDLYRPRPSIQRRICEFLIYCVVFAFGMWAIPMIIWQLPDQKFAKLNVIKTHEFYPDCIWDSNVIAITSTDSTEEDVICVLIVANCVSIGFAIFISAKIAFYMLSRRMINQSEATKKMHKKFNERTILQAILYFTFCCVPFSVLYLTILLEVHIPGSTYFIDIFSENHPTACAVSLFLFYDPYQYYLMELLGIKLRQKISNASTILVEKVNTISRNSNIVFI</sequence>
<keyword evidence="3" id="KW-1185">Reference proteome</keyword>
<dbReference type="AGR" id="WB:WBGene00005261"/>
<dbReference type="OrthoDB" id="5819164at2759"/>
<dbReference type="RefSeq" id="NP_001303717.1">
    <property type="nucleotide sequence ID" value="NM_001316788.1"/>
</dbReference>
<name>A0A0M9JJ84_CAEEL</name>
<dbReference type="InterPro" id="IPR019422">
    <property type="entry name" value="7TM_GPCR_serpentine_rcpt_Srh"/>
</dbReference>
<feature type="transmembrane region" description="Helical" evidence="1">
    <location>
        <begin position="39"/>
        <end position="60"/>
    </location>
</feature>
<dbReference type="GeneID" id="191857"/>
<keyword evidence="2" id="KW-0675">Receptor</keyword>
<keyword evidence="1" id="KW-0472">Membrane</keyword>
<accession>A0A0M9JJ84</accession>
<reference evidence="2 3" key="1">
    <citation type="journal article" date="1998" name="Science">
        <title>Genome sequence of the nematode C. elegans: a platform for investigating biology.</title>
        <authorList>
            <consortium name="The C. elegans sequencing consortium"/>
            <person name="Sulson J.E."/>
            <person name="Waterston R."/>
        </authorList>
    </citation>
    <scope>NUCLEOTIDE SEQUENCE [LARGE SCALE GENOMIC DNA]</scope>
    <source>
        <strain evidence="2 3">Bristol N2</strain>
    </source>
</reference>
<dbReference type="EMBL" id="BX284605">
    <property type="protein sequence ID" value="CUR30016.1"/>
    <property type="molecule type" value="Genomic_DNA"/>
</dbReference>
<feature type="transmembrane region" description="Helical" evidence="1">
    <location>
        <begin position="102"/>
        <end position="127"/>
    </location>
</feature>
<evidence type="ECO:0000256" key="1">
    <source>
        <dbReference type="SAM" id="Phobius"/>
    </source>
</evidence>
<keyword evidence="1" id="KW-1133">Transmembrane helix</keyword>
<keyword evidence="1" id="KW-0812">Transmembrane</keyword>
<feature type="transmembrane region" description="Helical" evidence="1">
    <location>
        <begin position="6"/>
        <end position="27"/>
    </location>
</feature>
<evidence type="ECO:0000313" key="3">
    <source>
        <dbReference type="Proteomes" id="UP000001940"/>
    </source>
</evidence>
<gene>
    <name evidence="2 4" type="primary">srh-38</name>
    <name evidence="4" type="ORF">C31B8.11</name>
    <name evidence="2" type="ORF">CELE_C31B8.11</name>
</gene>
<evidence type="ECO:0000313" key="4">
    <source>
        <dbReference type="WormBase" id="C31B8.11c"/>
    </source>
</evidence>
<evidence type="ECO:0000313" key="2">
    <source>
        <dbReference type="EMBL" id="CUR30016.1"/>
    </source>
</evidence>
<dbReference type="Proteomes" id="UP000001940">
    <property type="component" value="Chromosome V"/>
</dbReference>
<dbReference type="SUPFAM" id="SSF81321">
    <property type="entry name" value="Family A G protein-coupled receptor-like"/>
    <property type="match status" value="1"/>
</dbReference>
<dbReference type="PANTHER" id="PTHR47922">
    <property type="entry name" value="SERPENTINE RECEPTOR, CLASS H"/>
    <property type="match status" value="1"/>
</dbReference>
<feature type="transmembrane region" description="Helical" evidence="1">
    <location>
        <begin position="148"/>
        <end position="170"/>
    </location>
</feature>
<dbReference type="Pfam" id="PF10318">
    <property type="entry name" value="7TM_GPCR_Srh"/>
    <property type="match status" value="1"/>
</dbReference>
<dbReference type="WormBase" id="C31B8.11c">
    <property type="protein sequence ID" value="CE51134"/>
    <property type="gene ID" value="WBGene00005261"/>
    <property type="gene designation" value="srh-38"/>
</dbReference>
<dbReference type="ExpressionAtlas" id="A0A0M9JJ84">
    <property type="expression patterns" value="baseline"/>
</dbReference>
<proteinExistence type="predicted"/>
<dbReference type="AlphaFoldDB" id="A0A0M9JJ84"/>
<organism evidence="2 3">
    <name type="scientific">Caenorhabditis elegans</name>
    <dbReference type="NCBI Taxonomy" id="6239"/>
    <lineage>
        <taxon>Eukaryota</taxon>
        <taxon>Metazoa</taxon>
        <taxon>Ecdysozoa</taxon>
        <taxon>Nematoda</taxon>
        <taxon>Chromadorea</taxon>
        <taxon>Rhabditida</taxon>
        <taxon>Rhabditina</taxon>
        <taxon>Rhabditomorpha</taxon>
        <taxon>Rhabditoidea</taxon>
        <taxon>Rhabditidae</taxon>
        <taxon>Peloderinae</taxon>
        <taxon>Caenorhabditis</taxon>
    </lineage>
</organism>
<dbReference type="PANTHER" id="PTHR47922:SF1">
    <property type="entry name" value="SERPENTINE RECEPTOR, CLASS H"/>
    <property type="match status" value="1"/>
</dbReference>
<dbReference type="CTD" id="191857"/>